<proteinExistence type="predicted"/>
<dbReference type="AlphaFoldDB" id="A0A8E2LGT9"/>
<organism evidence="1 2">
    <name type="scientific">Heyndrickxia oleronia</name>
    <dbReference type="NCBI Taxonomy" id="38875"/>
    <lineage>
        <taxon>Bacteria</taxon>
        <taxon>Bacillati</taxon>
        <taxon>Bacillota</taxon>
        <taxon>Bacilli</taxon>
        <taxon>Bacillales</taxon>
        <taxon>Bacillaceae</taxon>
        <taxon>Heyndrickxia</taxon>
    </lineage>
</organism>
<gene>
    <name evidence="1" type="ORF">BWZ43_04730</name>
</gene>
<evidence type="ECO:0000313" key="2">
    <source>
        <dbReference type="Proteomes" id="UP000189761"/>
    </source>
</evidence>
<dbReference type="InterPro" id="IPR027417">
    <property type="entry name" value="P-loop_NTPase"/>
</dbReference>
<protein>
    <submittedName>
        <fullName evidence="1">Terminase</fullName>
    </submittedName>
</protein>
<comment type="caution">
    <text evidence="1">The sequence shown here is derived from an EMBL/GenBank/DDBJ whole genome shotgun (WGS) entry which is preliminary data.</text>
</comment>
<dbReference type="NCBIfam" id="TIGR01547">
    <property type="entry name" value="phage_term_2"/>
    <property type="match status" value="1"/>
</dbReference>
<evidence type="ECO:0000313" key="1">
    <source>
        <dbReference type="EMBL" id="OOP69549.1"/>
    </source>
</evidence>
<dbReference type="RefSeq" id="WP_078109561.1">
    <property type="nucleotide sequence ID" value="NZ_CP065424.1"/>
</dbReference>
<name>A0A8E2LGT9_9BACI</name>
<dbReference type="Gene3D" id="3.40.50.300">
    <property type="entry name" value="P-loop containing nucleotide triphosphate hydrolases"/>
    <property type="match status" value="1"/>
</dbReference>
<dbReference type="Pfam" id="PF03237">
    <property type="entry name" value="Terminase_6N"/>
    <property type="match status" value="1"/>
</dbReference>
<dbReference type="Proteomes" id="UP000189761">
    <property type="component" value="Unassembled WGS sequence"/>
</dbReference>
<dbReference type="InterPro" id="IPR006437">
    <property type="entry name" value="Phage_terminase_lsu"/>
</dbReference>
<accession>A0A8E2LGT9</accession>
<keyword evidence="2" id="KW-1185">Reference proteome</keyword>
<sequence length="441" mass="51137">MLTTQPTKTVKSFSFLSNASKRKKPAPFKFKPFSLKQKQVLTWWRNGSPVKDKDGIICDGSVRAGKTVVMSLSYVMWGMDTFHEVNLGMAGKTIGSFRRNVITPLKRMLKARGYKVKDHRADNFLTISYKGKTNYFYVFGGKDEGSQDLIQGITLGGMFFDEVALMPQSFVNQATARCSIDGAKFWFNCNPAGPYHWFKIEYLDQLKEKNMLHIHFTMDDNLSLTEKTKERYKRMYKGIFYQRFILGLWVLAEGIIYDMFDKDKHVVPTIKRRYTKYYVSIDYGTQNPTTFGLWGLYDGIWYKTKEYHYDGRQRSKQKTDQEYLVDLQKFLEDISSLQGIIVDPSAASFITLLKKNGYRVIKAQNDVIDGIRNVGTALTKKLILFNDCCKETFREFSSYIWDEKAADRGEDKPIKQNDHHMDGDRYFVNTVVLRKSGVSFD</sequence>
<dbReference type="EMBL" id="MTLA01000050">
    <property type="protein sequence ID" value="OOP69549.1"/>
    <property type="molecule type" value="Genomic_DNA"/>
</dbReference>
<dbReference type="Gene3D" id="3.30.420.280">
    <property type="match status" value="1"/>
</dbReference>
<reference evidence="1 2" key="1">
    <citation type="submission" date="2017-01" db="EMBL/GenBank/DDBJ databases">
        <title>Draft genome sequence of Bacillus oleronius.</title>
        <authorList>
            <person name="Allam M."/>
        </authorList>
    </citation>
    <scope>NUCLEOTIDE SEQUENCE [LARGE SCALE GENOMIC DNA]</scope>
    <source>
        <strain evidence="1 2">DSM 9356</strain>
    </source>
</reference>